<dbReference type="AlphaFoldDB" id="A0A934WTN5"/>
<dbReference type="Pfam" id="PF08876">
    <property type="entry name" value="DUF1836"/>
    <property type="match status" value="1"/>
</dbReference>
<proteinExistence type="predicted"/>
<accession>A0A934WTN5</accession>
<sequence length="180" mass="20124">MIDNPSVQSPCRIAEYLPLIRATDGLTLSQVCTLSGLEPSTIQNWIKRGYVPHPVGKKYKERHLARILLISELRESMQIDRVGSLLRYVNGDADDESDDIITEEALYDLFCDIARELSEDPAPPDQIGQRVAAFLDDSVKTSDSEKLAAALTVMANTHMANRYKQNADALYINVIDESQK</sequence>
<dbReference type="PANTHER" id="PTHR40056">
    <property type="entry name" value="HYPOTHETICAL CYTOSOLIC PROTEIN"/>
    <property type="match status" value="1"/>
</dbReference>
<keyword evidence="2" id="KW-1185">Reference proteome</keyword>
<dbReference type="SUPFAM" id="SSF46955">
    <property type="entry name" value="Putative DNA-binding domain"/>
    <property type="match status" value="1"/>
</dbReference>
<dbReference type="InterPro" id="IPR014975">
    <property type="entry name" value="DUF1836"/>
</dbReference>
<dbReference type="PANTHER" id="PTHR40056:SF1">
    <property type="entry name" value="DUF1836 DOMAIN-CONTAINING PROTEIN"/>
    <property type="match status" value="1"/>
</dbReference>
<dbReference type="Gene3D" id="1.10.1660.10">
    <property type="match status" value="1"/>
</dbReference>
<dbReference type="Proteomes" id="UP000633365">
    <property type="component" value="Unassembled WGS sequence"/>
</dbReference>
<gene>
    <name evidence="1" type="ORF">JKK62_13980</name>
</gene>
<organism evidence="1 2">
    <name type="scientific">Ruminococcus difficilis</name>
    <dbReference type="NCBI Taxonomy" id="2763069"/>
    <lineage>
        <taxon>Bacteria</taxon>
        <taxon>Bacillati</taxon>
        <taxon>Bacillota</taxon>
        <taxon>Clostridia</taxon>
        <taxon>Eubacteriales</taxon>
        <taxon>Oscillospiraceae</taxon>
        <taxon>Ruminococcus</taxon>
    </lineage>
</organism>
<dbReference type="EMBL" id="JAEQMG010000149">
    <property type="protein sequence ID" value="MBK6089735.1"/>
    <property type="molecule type" value="Genomic_DNA"/>
</dbReference>
<evidence type="ECO:0000313" key="1">
    <source>
        <dbReference type="EMBL" id="MBK6089735.1"/>
    </source>
</evidence>
<name>A0A934WTN5_9FIRM</name>
<reference evidence="1" key="1">
    <citation type="submission" date="2021-01" db="EMBL/GenBank/DDBJ databases">
        <title>Genome public.</title>
        <authorList>
            <person name="Liu C."/>
            <person name="Sun Q."/>
        </authorList>
    </citation>
    <scope>NUCLEOTIDE SEQUENCE</scope>
    <source>
        <strain evidence="1">M6</strain>
    </source>
</reference>
<dbReference type="InterPro" id="IPR009061">
    <property type="entry name" value="DNA-bd_dom_put_sf"/>
</dbReference>
<comment type="caution">
    <text evidence="1">The sequence shown here is derived from an EMBL/GenBank/DDBJ whole genome shotgun (WGS) entry which is preliminary data.</text>
</comment>
<dbReference type="RefSeq" id="WP_201428442.1">
    <property type="nucleotide sequence ID" value="NZ_JAEQMG010000149.1"/>
</dbReference>
<evidence type="ECO:0000313" key="2">
    <source>
        <dbReference type="Proteomes" id="UP000633365"/>
    </source>
</evidence>
<protein>
    <submittedName>
        <fullName evidence="1">DUF1836 domain-containing protein</fullName>
    </submittedName>
</protein>